<evidence type="ECO:0000313" key="2">
    <source>
        <dbReference type="EMBL" id="KAJ7381175.1"/>
    </source>
</evidence>
<reference evidence="2" key="1">
    <citation type="submission" date="2023-01" db="EMBL/GenBank/DDBJ databases">
        <title>Genome assembly of the deep-sea coral Lophelia pertusa.</title>
        <authorList>
            <person name="Herrera S."/>
            <person name="Cordes E."/>
        </authorList>
    </citation>
    <scope>NUCLEOTIDE SEQUENCE</scope>
    <source>
        <strain evidence="2">USNM1676648</strain>
        <tissue evidence="2">Polyp</tissue>
    </source>
</reference>
<organism evidence="2 3">
    <name type="scientific">Desmophyllum pertusum</name>
    <dbReference type="NCBI Taxonomy" id="174260"/>
    <lineage>
        <taxon>Eukaryota</taxon>
        <taxon>Metazoa</taxon>
        <taxon>Cnidaria</taxon>
        <taxon>Anthozoa</taxon>
        <taxon>Hexacorallia</taxon>
        <taxon>Scleractinia</taxon>
        <taxon>Caryophylliina</taxon>
        <taxon>Caryophylliidae</taxon>
        <taxon>Desmophyllum</taxon>
    </lineage>
</organism>
<accession>A0A9W9ZH04</accession>
<comment type="caution">
    <text evidence="2">The sequence shown here is derived from an EMBL/GenBank/DDBJ whole genome shotgun (WGS) entry which is preliminary data.</text>
</comment>
<feature type="compositionally biased region" description="Basic and acidic residues" evidence="1">
    <location>
        <begin position="34"/>
        <end position="45"/>
    </location>
</feature>
<proteinExistence type="predicted"/>
<feature type="region of interest" description="Disordered" evidence="1">
    <location>
        <begin position="29"/>
        <end position="52"/>
    </location>
</feature>
<gene>
    <name evidence="2" type="ORF">OS493_004774</name>
</gene>
<dbReference type="AlphaFoldDB" id="A0A9W9ZH04"/>
<evidence type="ECO:0000256" key="1">
    <source>
        <dbReference type="SAM" id="MobiDB-lite"/>
    </source>
</evidence>
<name>A0A9W9ZH04_9CNID</name>
<sequence>MIVIDKRLLSKNDCYGQTIVIGKPVNEKTNQSDVEVKKAEKREAKSSGMMGGMPGMNPYQQQHHQQAPGGHPGYGVGAYAQQASYGMQHPIGMGRGFPNYGAMGGAAAGAATGYAGPPGPAPAQGYLYGAVGVATAQYDPNAAAAAAAAAMYARGSAAGYGAGYGAGAVGASQHPTAASAAGGFHNQEGTLTTAGCKYLKLDSLGQQ</sequence>
<keyword evidence="3" id="KW-1185">Reference proteome</keyword>
<evidence type="ECO:0000313" key="3">
    <source>
        <dbReference type="Proteomes" id="UP001163046"/>
    </source>
</evidence>
<dbReference type="Proteomes" id="UP001163046">
    <property type="component" value="Unassembled WGS sequence"/>
</dbReference>
<dbReference type="EMBL" id="MU826351">
    <property type="protein sequence ID" value="KAJ7381175.1"/>
    <property type="molecule type" value="Genomic_DNA"/>
</dbReference>
<protein>
    <submittedName>
        <fullName evidence="2">Uncharacterized protein</fullName>
    </submittedName>
</protein>